<evidence type="ECO:0000256" key="2">
    <source>
        <dbReference type="SAM" id="SignalP"/>
    </source>
</evidence>
<keyword evidence="1" id="KW-1133">Transmembrane helix</keyword>
<dbReference type="AlphaFoldDB" id="A0AAN9K0X4"/>
<accession>A0AAN9K0X4</accession>
<keyword evidence="2" id="KW-0732">Signal</keyword>
<evidence type="ECO:0000313" key="4">
    <source>
        <dbReference type="Proteomes" id="UP001359559"/>
    </source>
</evidence>
<evidence type="ECO:0000256" key="1">
    <source>
        <dbReference type="SAM" id="Phobius"/>
    </source>
</evidence>
<gene>
    <name evidence="3" type="ORF">RJT34_05289</name>
</gene>
<feature type="signal peptide" evidence="2">
    <location>
        <begin position="1"/>
        <end position="17"/>
    </location>
</feature>
<dbReference type="EMBL" id="JAYKXN010000002">
    <property type="protein sequence ID" value="KAK7308940.1"/>
    <property type="molecule type" value="Genomic_DNA"/>
</dbReference>
<sequence>MDIIYFLFVIVFSCVQLFPFDDCIYDFSEMAYRVCHAHIGRYGNIKSEFNKLLADMIILLAALLLVENTVSYRVA</sequence>
<feature type="chain" id="PRO_5042943150" evidence="2">
    <location>
        <begin position="18"/>
        <end position="75"/>
    </location>
</feature>
<feature type="transmembrane region" description="Helical" evidence="1">
    <location>
        <begin position="52"/>
        <end position="70"/>
    </location>
</feature>
<keyword evidence="4" id="KW-1185">Reference proteome</keyword>
<keyword evidence="1" id="KW-0472">Membrane</keyword>
<evidence type="ECO:0000313" key="3">
    <source>
        <dbReference type="EMBL" id="KAK7308940.1"/>
    </source>
</evidence>
<protein>
    <submittedName>
        <fullName evidence="3">Uncharacterized protein</fullName>
    </submittedName>
</protein>
<reference evidence="3 4" key="1">
    <citation type="submission" date="2024-01" db="EMBL/GenBank/DDBJ databases">
        <title>The genomes of 5 underutilized Papilionoideae crops provide insights into root nodulation and disease resistance.</title>
        <authorList>
            <person name="Yuan L."/>
        </authorList>
    </citation>
    <scope>NUCLEOTIDE SEQUENCE [LARGE SCALE GENOMIC DNA]</scope>
    <source>
        <strain evidence="3">LY-2023</strain>
        <tissue evidence="3">Leaf</tissue>
    </source>
</reference>
<name>A0AAN9K0X4_CLITE</name>
<proteinExistence type="predicted"/>
<keyword evidence="1" id="KW-0812">Transmembrane</keyword>
<dbReference type="Proteomes" id="UP001359559">
    <property type="component" value="Unassembled WGS sequence"/>
</dbReference>
<organism evidence="3 4">
    <name type="scientific">Clitoria ternatea</name>
    <name type="common">Butterfly pea</name>
    <dbReference type="NCBI Taxonomy" id="43366"/>
    <lineage>
        <taxon>Eukaryota</taxon>
        <taxon>Viridiplantae</taxon>
        <taxon>Streptophyta</taxon>
        <taxon>Embryophyta</taxon>
        <taxon>Tracheophyta</taxon>
        <taxon>Spermatophyta</taxon>
        <taxon>Magnoliopsida</taxon>
        <taxon>eudicotyledons</taxon>
        <taxon>Gunneridae</taxon>
        <taxon>Pentapetalae</taxon>
        <taxon>rosids</taxon>
        <taxon>fabids</taxon>
        <taxon>Fabales</taxon>
        <taxon>Fabaceae</taxon>
        <taxon>Papilionoideae</taxon>
        <taxon>50 kb inversion clade</taxon>
        <taxon>NPAAA clade</taxon>
        <taxon>indigoferoid/millettioid clade</taxon>
        <taxon>Phaseoleae</taxon>
        <taxon>Clitoria</taxon>
    </lineage>
</organism>
<comment type="caution">
    <text evidence="3">The sequence shown here is derived from an EMBL/GenBank/DDBJ whole genome shotgun (WGS) entry which is preliminary data.</text>
</comment>